<reference evidence="1" key="2">
    <citation type="submission" date="2023-05" db="EMBL/GenBank/DDBJ databases">
        <authorList>
            <consortium name="Lawrence Berkeley National Laboratory"/>
            <person name="Steindorff A."/>
            <person name="Hensen N."/>
            <person name="Bonometti L."/>
            <person name="Westerberg I."/>
            <person name="Brannstrom I.O."/>
            <person name="Guillou S."/>
            <person name="Cros-Aarteil S."/>
            <person name="Calhoun S."/>
            <person name="Haridas S."/>
            <person name="Kuo A."/>
            <person name="Mondo S."/>
            <person name="Pangilinan J."/>
            <person name="Riley R."/>
            <person name="Labutti K."/>
            <person name="Andreopoulos B."/>
            <person name="Lipzen A."/>
            <person name="Chen C."/>
            <person name="Yanf M."/>
            <person name="Daum C."/>
            <person name="Ng V."/>
            <person name="Clum A."/>
            <person name="Ohm R."/>
            <person name="Martin F."/>
            <person name="Silar P."/>
            <person name="Natvig D."/>
            <person name="Lalanne C."/>
            <person name="Gautier V."/>
            <person name="Ament-Velasquez S.L."/>
            <person name="Kruys A."/>
            <person name="Hutchinson M.I."/>
            <person name="Powell A.J."/>
            <person name="Barry K."/>
            <person name="Miller A.N."/>
            <person name="Grigoriev I.V."/>
            <person name="Debuchy R."/>
            <person name="Gladieux P."/>
            <person name="Thoren M.H."/>
            <person name="Johannesson H."/>
        </authorList>
    </citation>
    <scope>NUCLEOTIDE SEQUENCE</scope>
    <source>
        <strain evidence="1">CBS 892.96</strain>
    </source>
</reference>
<organism evidence="1 2">
    <name type="scientific">Triangularia setosa</name>
    <dbReference type="NCBI Taxonomy" id="2587417"/>
    <lineage>
        <taxon>Eukaryota</taxon>
        <taxon>Fungi</taxon>
        <taxon>Dikarya</taxon>
        <taxon>Ascomycota</taxon>
        <taxon>Pezizomycotina</taxon>
        <taxon>Sordariomycetes</taxon>
        <taxon>Sordariomycetidae</taxon>
        <taxon>Sordariales</taxon>
        <taxon>Podosporaceae</taxon>
        <taxon>Triangularia</taxon>
    </lineage>
</organism>
<dbReference type="AlphaFoldDB" id="A0AAN6VZ99"/>
<evidence type="ECO:0000313" key="1">
    <source>
        <dbReference type="EMBL" id="KAK4171477.1"/>
    </source>
</evidence>
<dbReference type="EMBL" id="MU866556">
    <property type="protein sequence ID" value="KAK4171477.1"/>
    <property type="molecule type" value="Genomic_DNA"/>
</dbReference>
<reference evidence="1" key="1">
    <citation type="journal article" date="2023" name="Mol. Phylogenet. Evol.">
        <title>Genome-scale phylogeny and comparative genomics of the fungal order Sordariales.</title>
        <authorList>
            <person name="Hensen N."/>
            <person name="Bonometti L."/>
            <person name="Westerberg I."/>
            <person name="Brannstrom I.O."/>
            <person name="Guillou S."/>
            <person name="Cros-Aarteil S."/>
            <person name="Calhoun S."/>
            <person name="Haridas S."/>
            <person name="Kuo A."/>
            <person name="Mondo S."/>
            <person name="Pangilinan J."/>
            <person name="Riley R."/>
            <person name="LaButti K."/>
            <person name="Andreopoulos B."/>
            <person name="Lipzen A."/>
            <person name="Chen C."/>
            <person name="Yan M."/>
            <person name="Daum C."/>
            <person name="Ng V."/>
            <person name="Clum A."/>
            <person name="Steindorff A."/>
            <person name="Ohm R.A."/>
            <person name="Martin F."/>
            <person name="Silar P."/>
            <person name="Natvig D.O."/>
            <person name="Lalanne C."/>
            <person name="Gautier V."/>
            <person name="Ament-Velasquez S.L."/>
            <person name="Kruys A."/>
            <person name="Hutchinson M.I."/>
            <person name="Powell A.J."/>
            <person name="Barry K."/>
            <person name="Miller A.N."/>
            <person name="Grigoriev I.V."/>
            <person name="Debuchy R."/>
            <person name="Gladieux P."/>
            <person name="Hiltunen Thoren M."/>
            <person name="Johannesson H."/>
        </authorList>
    </citation>
    <scope>NUCLEOTIDE SEQUENCE</scope>
    <source>
        <strain evidence="1">CBS 892.96</strain>
    </source>
</reference>
<dbReference type="Proteomes" id="UP001302321">
    <property type="component" value="Unassembled WGS sequence"/>
</dbReference>
<protein>
    <submittedName>
        <fullName evidence="1">Uncharacterized protein</fullName>
    </submittedName>
</protein>
<comment type="caution">
    <text evidence="1">The sequence shown here is derived from an EMBL/GenBank/DDBJ whole genome shotgun (WGS) entry which is preliminary data.</text>
</comment>
<accession>A0AAN6VZ99</accession>
<name>A0AAN6VZ99_9PEZI</name>
<evidence type="ECO:0000313" key="2">
    <source>
        <dbReference type="Proteomes" id="UP001302321"/>
    </source>
</evidence>
<keyword evidence="2" id="KW-1185">Reference proteome</keyword>
<sequence length="219" mass="24640">MSIFTEVTVYIPTESRVSGEKLAPRGVKGKLLAVLGQQTYLVYLGLNKVTQTSFVKFYEDPKTQLAGPLNLVSPLEVVDQFDNLEDEPDVQPTVEDPVQIPDPGIPAPPTLAAPSTTIEITLPQATREQREEFEPIDEMDCTELISYLVSRFLETLAVQPTATSSEPNTFKQALKHPNKDQWLQAAFTELQQLLTTKTLYFVNRSKAKKRLITSRWVFK</sequence>
<proteinExistence type="predicted"/>
<gene>
    <name evidence="1" type="ORF">QBC36DRAFT_305251</name>
</gene>